<feature type="region of interest" description="Disordered" evidence="3">
    <location>
        <begin position="826"/>
        <end position="918"/>
    </location>
</feature>
<dbReference type="Pfam" id="PF00098">
    <property type="entry name" value="zf-CCHC"/>
    <property type="match status" value="1"/>
</dbReference>
<dbReference type="AlphaFoldDB" id="A0AAW0G2H2"/>
<evidence type="ECO:0000313" key="5">
    <source>
        <dbReference type="EMBL" id="KAK7683260.1"/>
    </source>
</evidence>
<name>A0AAW0G2H2_9APHY</name>
<dbReference type="Proteomes" id="UP001385951">
    <property type="component" value="Unassembled WGS sequence"/>
</dbReference>
<feature type="compositionally biased region" description="Basic and acidic residues" evidence="3">
    <location>
        <begin position="837"/>
        <end position="864"/>
    </location>
</feature>
<dbReference type="SUPFAM" id="SSF57756">
    <property type="entry name" value="Retrovirus zinc finger-like domains"/>
    <property type="match status" value="1"/>
</dbReference>
<accession>A0AAW0G2H2</accession>
<keyword evidence="2" id="KW-0479">Metal-binding</keyword>
<evidence type="ECO:0000256" key="3">
    <source>
        <dbReference type="SAM" id="MobiDB-lite"/>
    </source>
</evidence>
<feature type="compositionally biased region" description="Polar residues" evidence="3">
    <location>
        <begin position="1"/>
        <end position="15"/>
    </location>
</feature>
<keyword evidence="6" id="KW-1185">Reference proteome</keyword>
<dbReference type="GO" id="GO:0008270">
    <property type="term" value="F:zinc ion binding"/>
    <property type="evidence" value="ECO:0007669"/>
    <property type="project" value="UniProtKB-KW"/>
</dbReference>
<dbReference type="GO" id="GO:0006397">
    <property type="term" value="P:mRNA processing"/>
    <property type="evidence" value="ECO:0007669"/>
    <property type="project" value="UniProtKB-KW"/>
</dbReference>
<feature type="compositionally biased region" description="Basic and acidic residues" evidence="3">
    <location>
        <begin position="99"/>
        <end position="114"/>
    </location>
</feature>
<comment type="caution">
    <text evidence="5">The sequence shown here is derived from an EMBL/GenBank/DDBJ whole genome shotgun (WGS) entry which is preliminary data.</text>
</comment>
<reference evidence="5 6" key="1">
    <citation type="submission" date="2022-09" db="EMBL/GenBank/DDBJ databases">
        <authorList>
            <person name="Palmer J.M."/>
        </authorList>
    </citation>
    <scope>NUCLEOTIDE SEQUENCE [LARGE SCALE GENOMIC DNA]</scope>
    <source>
        <strain evidence="5 6">DSM 7382</strain>
    </source>
</reference>
<feature type="compositionally biased region" description="Polar residues" evidence="3">
    <location>
        <begin position="881"/>
        <end position="902"/>
    </location>
</feature>
<evidence type="ECO:0000259" key="4">
    <source>
        <dbReference type="PROSITE" id="PS50158"/>
    </source>
</evidence>
<feature type="compositionally biased region" description="Low complexity" evidence="3">
    <location>
        <begin position="359"/>
        <end position="379"/>
    </location>
</feature>
<dbReference type="InterPro" id="IPR036875">
    <property type="entry name" value="Znf_CCHC_sf"/>
</dbReference>
<dbReference type="PROSITE" id="PS50158">
    <property type="entry name" value="ZF_CCHC"/>
    <property type="match status" value="1"/>
</dbReference>
<feature type="region of interest" description="Disordered" evidence="3">
    <location>
        <begin position="586"/>
        <end position="666"/>
    </location>
</feature>
<dbReference type="Gene3D" id="4.10.60.10">
    <property type="entry name" value="Zinc finger, CCHC-type"/>
    <property type="match status" value="1"/>
</dbReference>
<dbReference type="EMBL" id="JASBNA010000031">
    <property type="protein sequence ID" value="KAK7683260.1"/>
    <property type="molecule type" value="Genomic_DNA"/>
</dbReference>
<dbReference type="GO" id="GO:0003676">
    <property type="term" value="F:nucleic acid binding"/>
    <property type="evidence" value="ECO:0007669"/>
    <property type="project" value="InterPro"/>
</dbReference>
<feature type="region of interest" description="Disordered" evidence="3">
    <location>
        <begin position="1"/>
        <end position="167"/>
    </location>
</feature>
<dbReference type="SMART" id="SM00343">
    <property type="entry name" value="ZnF_C2HC"/>
    <property type="match status" value="1"/>
</dbReference>
<keyword evidence="2" id="KW-0862">Zinc</keyword>
<feature type="compositionally biased region" description="Polar residues" evidence="3">
    <location>
        <begin position="31"/>
        <end position="61"/>
    </location>
</feature>
<gene>
    <name evidence="5" type="ORF">QCA50_013522</name>
</gene>
<evidence type="ECO:0000256" key="2">
    <source>
        <dbReference type="PROSITE-ProRule" id="PRU00047"/>
    </source>
</evidence>
<feature type="domain" description="CCHC-type" evidence="4">
    <location>
        <begin position="674"/>
        <end position="690"/>
    </location>
</feature>
<feature type="compositionally biased region" description="Low complexity" evidence="3">
    <location>
        <begin position="389"/>
        <end position="402"/>
    </location>
</feature>
<feature type="compositionally biased region" description="Polar residues" evidence="3">
    <location>
        <begin position="71"/>
        <end position="83"/>
    </location>
</feature>
<dbReference type="InterPro" id="IPR001878">
    <property type="entry name" value="Znf_CCHC"/>
</dbReference>
<evidence type="ECO:0000256" key="1">
    <source>
        <dbReference type="ARBA" id="ARBA00022664"/>
    </source>
</evidence>
<feature type="region of interest" description="Disordered" evidence="3">
    <location>
        <begin position="244"/>
        <end position="427"/>
    </location>
</feature>
<organism evidence="5 6">
    <name type="scientific">Cerrena zonata</name>
    <dbReference type="NCBI Taxonomy" id="2478898"/>
    <lineage>
        <taxon>Eukaryota</taxon>
        <taxon>Fungi</taxon>
        <taxon>Dikarya</taxon>
        <taxon>Basidiomycota</taxon>
        <taxon>Agaricomycotina</taxon>
        <taxon>Agaricomycetes</taxon>
        <taxon>Polyporales</taxon>
        <taxon>Cerrenaceae</taxon>
        <taxon>Cerrena</taxon>
    </lineage>
</organism>
<feature type="compositionally biased region" description="Polar residues" evidence="3">
    <location>
        <begin position="595"/>
        <end position="605"/>
    </location>
</feature>
<sequence length="1189" mass="131760">MTSRYNFRSRANSAPHSPPVVDQGIPGAFSTPANTTTRTELSASVLTTLTTPGSPSASPRVTASEVKPGLSYSQVTASRSPSPSAGEGPVADIESNSDGSREQVEEKLHVRFKGDLTPSDDGNGVWTPVSHKRHNHSPVGYTPIPKKGTSAVKGGQNADLEGGSSSVFDATSAQRKGKMVDPTNWGAVNISAKELDTVAQQKELNKYAPPLEEDKNIFVLPDTDPDFNVEEQCKAFEAWKRARIEKDPSAPSTSKMEHSVPEVPSEPKGNLHPADRKGIDSISTAQKEKKIKKRKKSADKAVFIVAEALASNGPSLGSVKKSKHESETKGTPAGQISTNGYLGVALKKSRKKSDRRQTSSSESESSESQDSGTGGSSESDPSDSEPSDSEPSNMSDSASSDGESGHDSRRKKKNGKPYLKPEKPDKYSGELDAKVYTKWVHSTKIFLLAHRIPNGTLSSAVACFLDGRAYDFYTNTLVRKPKWGLNRIFIELFNYCFPMDYQLRMHEDLQSFEQGRLNVRDYAHELESLLSMVGPTKKKQRVLRLWQGLNKSIQRELWKARLSPLRSSWRRVLRNAEYIEASRRVGESLGGPHSSAKSGGNQRNPTGFKRSHPPSHGNNLRPSRMHENSRQISGRQKADFKGGRRHMQSGKQQGPSRPAQLSEKEKDELRAANKCFICKEPGHFSRNCPQASVMRSNRRGKPPGVPAYSMEPDFSRVEALQELADSTVHLDEIILNSISLEDNDDNDEISEDGHAWRSDGEDSWDFVYRDLPSGHSRSGSMTTRTVIDLRSLSHSSPDRATSSHICPHEIVRVPDDFWDDMPALQSVSETDDEDSDDSTKSTSEEDPSRGNDRLDNYRNDHDSDTGGEPLPIPDDNEPSLDNDTGNDLSAESTDSWGGTQHLSAWDKASVQRPSRFSKTKEKKSNFGVAIEYHAAHLLQDSGPYTKSPLISGDSDLITGSFVVYRCDEYQYIITHEELDEGIFCPAEYLKDPHFDLPVWFQSVLDERYLIEFNPAVPTLIRASNAWRVAYLLNRYGSSITMPDRFLCQELDDGSVRVQDTYLAILVTIPSTYVNCPYYDVVDDYSLMACFAADEMEGESLFHIDELDGELISLFSLPVDHYRGDLPQKQRISLISYMAPRLIELNAIAGPSNKPEPIAAVQRNAAMPRDFRRLLPEPIVIVVQVNGHPA</sequence>
<protein>
    <recommendedName>
        <fullName evidence="4">CCHC-type domain-containing protein</fullName>
    </recommendedName>
</protein>
<proteinExistence type="predicted"/>
<keyword evidence="2" id="KW-0863">Zinc-finger</keyword>
<evidence type="ECO:0000313" key="6">
    <source>
        <dbReference type="Proteomes" id="UP001385951"/>
    </source>
</evidence>
<keyword evidence="1" id="KW-0507">mRNA processing</keyword>